<comment type="caution">
    <text evidence="1">The sequence shown here is derived from an EMBL/GenBank/DDBJ whole genome shotgun (WGS) entry which is preliminary data.</text>
</comment>
<organism evidence="1 3">
    <name type="scientific">Dreissena polymorpha</name>
    <name type="common">Zebra mussel</name>
    <name type="synonym">Mytilus polymorpha</name>
    <dbReference type="NCBI Taxonomy" id="45954"/>
    <lineage>
        <taxon>Eukaryota</taxon>
        <taxon>Metazoa</taxon>
        <taxon>Spiralia</taxon>
        <taxon>Lophotrochozoa</taxon>
        <taxon>Mollusca</taxon>
        <taxon>Bivalvia</taxon>
        <taxon>Autobranchia</taxon>
        <taxon>Heteroconchia</taxon>
        <taxon>Euheterodonta</taxon>
        <taxon>Imparidentia</taxon>
        <taxon>Neoheterodontei</taxon>
        <taxon>Myida</taxon>
        <taxon>Dreissenoidea</taxon>
        <taxon>Dreissenidae</taxon>
        <taxon>Dreissena</taxon>
    </lineage>
</organism>
<protein>
    <submittedName>
        <fullName evidence="1">Uncharacterized protein</fullName>
    </submittedName>
</protein>
<dbReference type="EMBL" id="JAIWYP010000004">
    <property type="protein sequence ID" value="KAH3843291.1"/>
    <property type="molecule type" value="Genomic_DNA"/>
</dbReference>
<dbReference type="EMBL" id="JAIWYP010000004">
    <property type="protein sequence ID" value="KAH3831026.1"/>
    <property type="molecule type" value="Genomic_DNA"/>
</dbReference>
<keyword evidence="3" id="KW-1185">Reference proteome</keyword>
<dbReference type="Proteomes" id="UP000828390">
    <property type="component" value="Unassembled WGS sequence"/>
</dbReference>
<evidence type="ECO:0000313" key="1">
    <source>
        <dbReference type="EMBL" id="KAH3831026.1"/>
    </source>
</evidence>
<evidence type="ECO:0000313" key="2">
    <source>
        <dbReference type="EMBL" id="KAH3843291.1"/>
    </source>
</evidence>
<reference evidence="1" key="2">
    <citation type="submission" date="2020-11" db="EMBL/GenBank/DDBJ databases">
        <authorList>
            <person name="McCartney M.A."/>
            <person name="Auch B."/>
            <person name="Kono T."/>
            <person name="Mallez S."/>
            <person name="Becker A."/>
            <person name="Gohl D.M."/>
            <person name="Silverstein K.A.T."/>
            <person name="Koren S."/>
            <person name="Bechman K.B."/>
            <person name="Herman A."/>
            <person name="Abrahante J.E."/>
            <person name="Garbe J."/>
        </authorList>
    </citation>
    <scope>NUCLEOTIDE SEQUENCE</scope>
    <source>
        <strain evidence="1">Duluth1</strain>
        <tissue evidence="1">Whole animal</tissue>
    </source>
</reference>
<evidence type="ECO:0000313" key="3">
    <source>
        <dbReference type="Proteomes" id="UP000828390"/>
    </source>
</evidence>
<dbReference type="AlphaFoldDB" id="A0A9D4HCS4"/>
<gene>
    <name evidence="1" type="ORF">DPMN_104285</name>
    <name evidence="2" type="ORF">DPMN_116805</name>
</gene>
<sequence length="59" mass="6716">MFCQPSWTVPFKHAVDWVALYSPNTDPKMSRGLGTVILPVLKHYVHMMRILAGKECSKV</sequence>
<reference evidence="1" key="1">
    <citation type="journal article" date="2019" name="bioRxiv">
        <title>The Genome of the Zebra Mussel, Dreissena polymorpha: A Resource for Invasive Species Research.</title>
        <authorList>
            <person name="McCartney M.A."/>
            <person name="Auch B."/>
            <person name="Kono T."/>
            <person name="Mallez S."/>
            <person name="Zhang Y."/>
            <person name="Obille A."/>
            <person name="Becker A."/>
            <person name="Abrahante J.E."/>
            <person name="Garbe J."/>
            <person name="Badalamenti J.P."/>
            <person name="Herman A."/>
            <person name="Mangelson H."/>
            <person name="Liachko I."/>
            <person name="Sullivan S."/>
            <person name="Sone E.D."/>
            <person name="Koren S."/>
            <person name="Silverstein K.A.T."/>
            <person name="Beckman K.B."/>
            <person name="Gohl D.M."/>
        </authorList>
    </citation>
    <scope>NUCLEOTIDE SEQUENCE</scope>
    <source>
        <strain evidence="1">Duluth1</strain>
        <tissue evidence="1">Whole animal</tissue>
    </source>
</reference>
<name>A0A9D4HCS4_DREPO</name>
<accession>A0A9D4HCS4</accession>
<proteinExistence type="predicted"/>